<organism evidence="1 2">
    <name type="scientific">Occultella aeris</name>
    <dbReference type="NCBI Taxonomy" id="2761496"/>
    <lineage>
        <taxon>Bacteria</taxon>
        <taxon>Bacillati</taxon>
        <taxon>Actinomycetota</taxon>
        <taxon>Actinomycetes</taxon>
        <taxon>Micrococcales</taxon>
        <taxon>Ruaniaceae</taxon>
        <taxon>Occultella</taxon>
    </lineage>
</organism>
<dbReference type="Pfam" id="PF08922">
    <property type="entry name" value="DUF1905"/>
    <property type="match status" value="1"/>
</dbReference>
<dbReference type="Gene3D" id="2.40.30.100">
    <property type="entry name" value="AF2212/PG0164-like"/>
    <property type="match status" value="1"/>
</dbReference>
<name>A0A7M4DT41_9MICO</name>
<accession>A0A7M4DT41</accession>
<comment type="caution">
    <text evidence="1">The sequence shown here is derived from an EMBL/GenBank/DDBJ whole genome shotgun (WGS) entry which is preliminary data.</text>
</comment>
<evidence type="ECO:0000313" key="2">
    <source>
        <dbReference type="Proteomes" id="UP000419743"/>
    </source>
</evidence>
<dbReference type="InterPro" id="IPR015018">
    <property type="entry name" value="DUF1905"/>
</dbReference>
<dbReference type="EMBL" id="CACRYJ010000071">
    <property type="protein sequence ID" value="VZO40635.1"/>
    <property type="molecule type" value="Genomic_DNA"/>
</dbReference>
<dbReference type="SUPFAM" id="SSF141694">
    <property type="entry name" value="AF2212/PG0164-like"/>
    <property type="match status" value="1"/>
</dbReference>
<evidence type="ECO:0008006" key="3">
    <source>
        <dbReference type="Google" id="ProtNLM"/>
    </source>
</evidence>
<proteinExistence type="predicted"/>
<dbReference type="Proteomes" id="UP000419743">
    <property type="component" value="Unassembled WGS sequence"/>
</dbReference>
<gene>
    <name evidence="1" type="ORF">HALOF300_05343</name>
</gene>
<protein>
    <recommendedName>
        <fullName evidence="3">DUF1905 domain-containing protein</fullName>
    </recommendedName>
</protein>
<reference evidence="1 2" key="1">
    <citation type="submission" date="2019-11" db="EMBL/GenBank/DDBJ databases">
        <authorList>
            <person name="Criscuolo A."/>
        </authorList>
    </citation>
    <scope>NUCLEOTIDE SEQUENCE [LARGE SCALE GENOMIC DNA]</scope>
    <source>
        <strain evidence="1">CIP111667</strain>
    </source>
</reference>
<sequence>MDLEVTGDIWYWRGPSPFHFVTVDDEGAEFLREIMREVTYGWGMIPVQARIGDTPYTTSLFPKNGGYIVPIKDAVRRAEELEDGDVVTISMTVTSSRWR</sequence>
<dbReference type="RefSeq" id="WP_156743869.1">
    <property type="nucleotide sequence ID" value="NZ_CACRYJ010000071.1"/>
</dbReference>
<keyword evidence="2" id="KW-1185">Reference proteome</keyword>
<evidence type="ECO:0000313" key="1">
    <source>
        <dbReference type="EMBL" id="VZO40635.1"/>
    </source>
</evidence>
<dbReference type="InterPro" id="IPR037079">
    <property type="entry name" value="AF2212/PG0164-like_sf"/>
</dbReference>
<dbReference type="AlphaFoldDB" id="A0A7M4DT41"/>